<feature type="region of interest" description="Disordered" evidence="1">
    <location>
        <begin position="40"/>
        <end position="59"/>
    </location>
</feature>
<keyword evidence="3" id="KW-1185">Reference proteome</keyword>
<dbReference type="HOGENOM" id="CLU_050155_1_0_1"/>
<feature type="compositionally biased region" description="Basic and acidic residues" evidence="1">
    <location>
        <begin position="42"/>
        <end position="56"/>
    </location>
</feature>
<name>V9ERI6_PHYNI</name>
<dbReference type="Proteomes" id="UP000018721">
    <property type="component" value="Unassembled WGS sequence"/>
</dbReference>
<dbReference type="EMBL" id="ANIZ01002297">
    <property type="protein sequence ID" value="ETI41461.1"/>
    <property type="molecule type" value="Genomic_DNA"/>
</dbReference>
<comment type="caution">
    <text evidence="2">The sequence shown here is derived from an EMBL/GenBank/DDBJ whole genome shotgun (WGS) entry which is preliminary data.</text>
</comment>
<evidence type="ECO:0000256" key="1">
    <source>
        <dbReference type="SAM" id="MobiDB-lite"/>
    </source>
</evidence>
<gene>
    <name evidence="2" type="ORF">F443_13298</name>
</gene>
<evidence type="ECO:0008006" key="4">
    <source>
        <dbReference type="Google" id="ProtNLM"/>
    </source>
</evidence>
<organism evidence="2 3">
    <name type="scientific">Phytophthora nicotianae P1569</name>
    <dbReference type="NCBI Taxonomy" id="1317065"/>
    <lineage>
        <taxon>Eukaryota</taxon>
        <taxon>Sar</taxon>
        <taxon>Stramenopiles</taxon>
        <taxon>Oomycota</taxon>
        <taxon>Peronosporomycetes</taxon>
        <taxon>Peronosporales</taxon>
        <taxon>Peronosporaceae</taxon>
        <taxon>Phytophthora</taxon>
    </lineage>
</organism>
<feature type="region of interest" description="Disordered" evidence="1">
    <location>
        <begin position="102"/>
        <end position="123"/>
    </location>
</feature>
<sequence length="390" mass="43603">MTSAHANGIAVPRPMSPSSAGQRVLASFLLEMNVSDFAPDAQNREKRASTKRKAETLAHPCTKKAKWPWECRNEQLQSLRSEVKALNAHITHLELHRVNGGLQRVGDGEMRQPSRNSGTSKRKKRILKTMVTNGSVNPVLQDLKIECRHIDAAGPTMFNLLENRLNKRIQDIRDVYIASRASEVRTDFDQIQVHRGGEVPGATALELKRIHLLPFTTNVASKTVWDVMKLGVISSERCARVSIRSEDLLTSQGCFTHELDDGGRVDVRICCLMKRIEGPEGCTVLIESITEWVARLSNLREWKHMTRDSGWVAVRPVASTAQLCQLKLEMRLQTNESVKVSTTQSKRDSLLLARGVSDVMVASVRNVLNSRHQLIDNALLDTRTTQHVAG</sequence>
<reference evidence="2 3" key="1">
    <citation type="submission" date="2013-11" db="EMBL/GenBank/DDBJ databases">
        <title>The Genome Sequence of Phytophthora parasitica P1569.</title>
        <authorList>
            <consortium name="The Broad Institute Genomics Platform"/>
            <person name="Russ C."/>
            <person name="Tyler B."/>
            <person name="Panabieres F."/>
            <person name="Shan W."/>
            <person name="Tripathy S."/>
            <person name="Grunwald N."/>
            <person name="Machado M."/>
            <person name="Johnson C.S."/>
            <person name="Arredondo F."/>
            <person name="Hong C."/>
            <person name="Coffey M."/>
            <person name="Young S.K."/>
            <person name="Zeng Q."/>
            <person name="Gargeya S."/>
            <person name="Fitzgerald M."/>
            <person name="Abouelleil A."/>
            <person name="Alvarado L."/>
            <person name="Chapman S.B."/>
            <person name="Gainer-Dewar J."/>
            <person name="Goldberg J."/>
            <person name="Griggs A."/>
            <person name="Gujja S."/>
            <person name="Hansen M."/>
            <person name="Howarth C."/>
            <person name="Imamovic A."/>
            <person name="Ireland A."/>
            <person name="Larimer J."/>
            <person name="McCowan C."/>
            <person name="Murphy C."/>
            <person name="Pearson M."/>
            <person name="Poon T.W."/>
            <person name="Priest M."/>
            <person name="Roberts A."/>
            <person name="Saif S."/>
            <person name="Shea T."/>
            <person name="Sykes S."/>
            <person name="Wortman J."/>
            <person name="Nusbaum C."/>
            <person name="Birren B."/>
        </authorList>
    </citation>
    <scope>NUCLEOTIDE SEQUENCE [LARGE SCALE GENOMIC DNA]</scope>
    <source>
        <strain evidence="2 3">P1569</strain>
    </source>
</reference>
<proteinExistence type="predicted"/>
<protein>
    <recommendedName>
        <fullName evidence="4">START domain-containing protein</fullName>
    </recommendedName>
</protein>
<dbReference type="OrthoDB" id="118799at2759"/>
<accession>V9ERI6</accession>
<dbReference type="eggNOG" id="ENOG502RGB5">
    <property type="taxonomic scope" value="Eukaryota"/>
</dbReference>
<evidence type="ECO:0000313" key="2">
    <source>
        <dbReference type="EMBL" id="ETI41461.1"/>
    </source>
</evidence>
<dbReference type="AlphaFoldDB" id="V9ERI6"/>
<evidence type="ECO:0000313" key="3">
    <source>
        <dbReference type="Proteomes" id="UP000018721"/>
    </source>
</evidence>